<evidence type="ECO:0000313" key="6">
    <source>
        <dbReference type="Proteomes" id="UP000614714"/>
    </source>
</evidence>
<sequence length="278" mass="29638">MSKNTKVWLVTGSSRGLGRKVVEAALKAGYTVVATARKPEQLNDLAAEYGERLFPLALDVTDAEAVQATVTQAHKTFGQIDVVVNNAGYANTASVEDITLDDFTQQVQTNFFGVVYVSKAVVPIMREQGHGNIFQIASIGARLSGPGLTAYQSAKFAVRGFSLGLAQEVAPLGIKVTTIEPGGIRTDWAGASMNIPPVSPPYEQTVGAFAKKLRSMAGNESSDPAKIANAIIELANREDTPFEILMGADAVEYVANSDSAVSENDRKWHDFSVSVKAD</sequence>
<comment type="similarity">
    <text evidence="1 3">Belongs to the short-chain dehydrogenases/reductases (SDR) family.</text>
</comment>
<accession>A0ABS0YAR4</accession>
<dbReference type="SMART" id="SM00822">
    <property type="entry name" value="PKS_KR"/>
    <property type="match status" value="1"/>
</dbReference>
<dbReference type="Pfam" id="PF00106">
    <property type="entry name" value="adh_short"/>
    <property type="match status" value="1"/>
</dbReference>
<feature type="domain" description="Ketoreductase" evidence="4">
    <location>
        <begin position="6"/>
        <end position="191"/>
    </location>
</feature>
<evidence type="ECO:0000256" key="3">
    <source>
        <dbReference type="RuleBase" id="RU000363"/>
    </source>
</evidence>
<organism evidence="5 6">
    <name type="scientific">Geomonas anaerohicana</name>
    <dbReference type="NCBI Taxonomy" id="2798583"/>
    <lineage>
        <taxon>Bacteria</taxon>
        <taxon>Pseudomonadati</taxon>
        <taxon>Thermodesulfobacteriota</taxon>
        <taxon>Desulfuromonadia</taxon>
        <taxon>Geobacterales</taxon>
        <taxon>Geobacteraceae</taxon>
        <taxon>Geomonas</taxon>
    </lineage>
</organism>
<dbReference type="CDD" id="cd05374">
    <property type="entry name" value="17beta-HSD-like_SDR_c"/>
    <property type="match status" value="1"/>
</dbReference>
<evidence type="ECO:0000313" key="5">
    <source>
        <dbReference type="EMBL" id="MBJ6749012.1"/>
    </source>
</evidence>
<dbReference type="SUPFAM" id="SSF51735">
    <property type="entry name" value="NAD(P)-binding Rossmann-fold domains"/>
    <property type="match status" value="1"/>
</dbReference>
<dbReference type="PANTHER" id="PTHR43976">
    <property type="entry name" value="SHORT CHAIN DEHYDROGENASE"/>
    <property type="match status" value="1"/>
</dbReference>
<proteinExistence type="inferred from homology"/>
<dbReference type="PRINTS" id="PR00081">
    <property type="entry name" value="GDHRDH"/>
</dbReference>
<dbReference type="Proteomes" id="UP000614714">
    <property type="component" value="Unassembled WGS sequence"/>
</dbReference>
<dbReference type="EMBL" id="JAEMHL010000001">
    <property type="protein sequence ID" value="MBJ6749012.1"/>
    <property type="molecule type" value="Genomic_DNA"/>
</dbReference>
<keyword evidence="6" id="KW-1185">Reference proteome</keyword>
<dbReference type="InterPro" id="IPR002347">
    <property type="entry name" value="SDR_fam"/>
</dbReference>
<name>A0ABS0YAR4_9BACT</name>
<dbReference type="Gene3D" id="3.40.50.720">
    <property type="entry name" value="NAD(P)-binding Rossmann-like Domain"/>
    <property type="match status" value="1"/>
</dbReference>
<evidence type="ECO:0000256" key="1">
    <source>
        <dbReference type="ARBA" id="ARBA00006484"/>
    </source>
</evidence>
<dbReference type="PRINTS" id="PR00080">
    <property type="entry name" value="SDRFAMILY"/>
</dbReference>
<evidence type="ECO:0000256" key="2">
    <source>
        <dbReference type="ARBA" id="ARBA00023002"/>
    </source>
</evidence>
<evidence type="ECO:0000259" key="4">
    <source>
        <dbReference type="SMART" id="SM00822"/>
    </source>
</evidence>
<reference evidence="5 6" key="1">
    <citation type="submission" date="2020-12" db="EMBL/GenBank/DDBJ databases">
        <title>Geomonas sp. Red421, isolated from paddy soil.</title>
        <authorList>
            <person name="Xu Z."/>
            <person name="Zhang Z."/>
            <person name="Masuda Y."/>
            <person name="Itoh H."/>
            <person name="Senoo K."/>
        </authorList>
    </citation>
    <scope>NUCLEOTIDE SEQUENCE [LARGE SCALE GENOMIC DNA]</scope>
    <source>
        <strain evidence="5 6">Red421</strain>
    </source>
</reference>
<gene>
    <name evidence="5" type="ORF">JFN91_02175</name>
</gene>
<dbReference type="InterPro" id="IPR036291">
    <property type="entry name" value="NAD(P)-bd_dom_sf"/>
</dbReference>
<keyword evidence="2" id="KW-0560">Oxidoreductase</keyword>
<dbReference type="PANTHER" id="PTHR43976:SF16">
    <property type="entry name" value="SHORT-CHAIN DEHYDROGENASE_REDUCTASE FAMILY PROTEIN"/>
    <property type="match status" value="1"/>
</dbReference>
<dbReference type="InterPro" id="IPR051911">
    <property type="entry name" value="SDR_oxidoreductase"/>
</dbReference>
<protein>
    <submittedName>
        <fullName evidence="5">SDR family NAD(P)-dependent oxidoreductase</fullName>
    </submittedName>
</protein>
<comment type="caution">
    <text evidence="5">The sequence shown here is derived from an EMBL/GenBank/DDBJ whole genome shotgun (WGS) entry which is preliminary data.</text>
</comment>
<dbReference type="RefSeq" id="WP_199387566.1">
    <property type="nucleotide sequence ID" value="NZ_JAEMHL010000001.1"/>
</dbReference>
<dbReference type="InterPro" id="IPR057326">
    <property type="entry name" value="KR_dom"/>
</dbReference>